<reference evidence="1 2" key="1">
    <citation type="submission" date="2014-04" db="EMBL/GenBank/DDBJ databases">
        <authorList>
            <consortium name="DOE Joint Genome Institute"/>
            <person name="Kuo A."/>
            <person name="Kohler A."/>
            <person name="Costa M.D."/>
            <person name="Nagy L.G."/>
            <person name="Floudas D."/>
            <person name="Copeland A."/>
            <person name="Barry K.W."/>
            <person name="Cichocki N."/>
            <person name="Veneault-Fourrey C."/>
            <person name="LaButti K."/>
            <person name="Lindquist E.A."/>
            <person name="Lipzen A."/>
            <person name="Lundell T."/>
            <person name="Morin E."/>
            <person name="Murat C."/>
            <person name="Sun H."/>
            <person name="Tunlid A."/>
            <person name="Henrissat B."/>
            <person name="Grigoriev I.V."/>
            <person name="Hibbett D.S."/>
            <person name="Martin F."/>
            <person name="Nordberg H.P."/>
            <person name="Cantor M.N."/>
            <person name="Hua S.X."/>
        </authorList>
    </citation>
    <scope>NUCLEOTIDE SEQUENCE [LARGE SCALE GENOMIC DNA]</scope>
    <source>
        <strain evidence="1 2">Marx 270</strain>
    </source>
</reference>
<dbReference type="OrthoDB" id="2669721at2759"/>
<dbReference type="EMBL" id="KN831955">
    <property type="protein sequence ID" value="KIO09136.1"/>
    <property type="molecule type" value="Genomic_DNA"/>
</dbReference>
<keyword evidence="2" id="KW-1185">Reference proteome</keyword>
<reference evidence="2" key="2">
    <citation type="submission" date="2015-01" db="EMBL/GenBank/DDBJ databases">
        <title>Evolutionary Origins and Diversification of the Mycorrhizal Mutualists.</title>
        <authorList>
            <consortium name="DOE Joint Genome Institute"/>
            <consortium name="Mycorrhizal Genomics Consortium"/>
            <person name="Kohler A."/>
            <person name="Kuo A."/>
            <person name="Nagy L.G."/>
            <person name="Floudas D."/>
            <person name="Copeland A."/>
            <person name="Barry K.W."/>
            <person name="Cichocki N."/>
            <person name="Veneault-Fourrey C."/>
            <person name="LaButti K."/>
            <person name="Lindquist E.A."/>
            <person name="Lipzen A."/>
            <person name="Lundell T."/>
            <person name="Morin E."/>
            <person name="Murat C."/>
            <person name="Riley R."/>
            <person name="Ohm R."/>
            <person name="Sun H."/>
            <person name="Tunlid A."/>
            <person name="Henrissat B."/>
            <person name="Grigoriev I.V."/>
            <person name="Hibbett D.S."/>
            <person name="Martin F."/>
        </authorList>
    </citation>
    <scope>NUCLEOTIDE SEQUENCE [LARGE SCALE GENOMIC DNA]</scope>
    <source>
        <strain evidence="2">Marx 270</strain>
    </source>
</reference>
<organism evidence="1 2">
    <name type="scientific">Pisolithus tinctorius Marx 270</name>
    <dbReference type="NCBI Taxonomy" id="870435"/>
    <lineage>
        <taxon>Eukaryota</taxon>
        <taxon>Fungi</taxon>
        <taxon>Dikarya</taxon>
        <taxon>Basidiomycota</taxon>
        <taxon>Agaricomycotina</taxon>
        <taxon>Agaricomycetes</taxon>
        <taxon>Agaricomycetidae</taxon>
        <taxon>Boletales</taxon>
        <taxon>Sclerodermatineae</taxon>
        <taxon>Pisolithaceae</taxon>
        <taxon>Pisolithus</taxon>
    </lineage>
</organism>
<gene>
    <name evidence="1" type="ORF">M404DRAFT_132398</name>
</gene>
<proteinExistence type="predicted"/>
<dbReference type="HOGENOM" id="CLU_047287_2_0_1"/>
<dbReference type="STRING" id="870435.A0A0C3PKF7"/>
<dbReference type="InParanoid" id="A0A0C3PKF7"/>
<sequence length="202" mass="22988">MVPSLCPEKTLFPSTVADLDNGYILLRKRDRRPVFPQGLASVAISNYLGQPSTTKIYRWARLRLPNGQIARTAWRELLRAPDQIRPARFVKVCPKTNHSYVLTHIFQVVLAETTRVVEVQYFTRLAVRAEGPGDAWIWKNVAVVTMFSPPSPTLFKLSYQTVYACQRLEDDVHVIDVTSITGVVGMALHRFPDVGYCYFMVE</sequence>
<dbReference type="Proteomes" id="UP000054217">
    <property type="component" value="Unassembled WGS sequence"/>
</dbReference>
<evidence type="ECO:0000313" key="1">
    <source>
        <dbReference type="EMBL" id="KIO09136.1"/>
    </source>
</evidence>
<name>A0A0C3PKF7_PISTI</name>
<protein>
    <submittedName>
        <fullName evidence="1">Uncharacterized protein</fullName>
    </submittedName>
</protein>
<dbReference type="AlphaFoldDB" id="A0A0C3PKF7"/>
<evidence type="ECO:0000313" key="2">
    <source>
        <dbReference type="Proteomes" id="UP000054217"/>
    </source>
</evidence>
<accession>A0A0C3PKF7</accession>